<feature type="transmembrane region" description="Helical" evidence="7">
    <location>
        <begin position="128"/>
        <end position="148"/>
    </location>
</feature>
<feature type="compositionally biased region" description="Polar residues" evidence="6">
    <location>
        <begin position="395"/>
        <end position="405"/>
    </location>
</feature>
<evidence type="ECO:0000259" key="8">
    <source>
        <dbReference type="Pfam" id="PF20684"/>
    </source>
</evidence>
<evidence type="ECO:0000256" key="3">
    <source>
        <dbReference type="ARBA" id="ARBA00022989"/>
    </source>
</evidence>
<feature type="compositionally biased region" description="Low complexity" evidence="6">
    <location>
        <begin position="380"/>
        <end position="394"/>
    </location>
</feature>
<keyword evidence="2 7" id="KW-0812">Transmembrane</keyword>
<dbReference type="Pfam" id="PF20684">
    <property type="entry name" value="Fung_rhodopsin"/>
    <property type="match status" value="1"/>
</dbReference>
<dbReference type="GO" id="GO:0016020">
    <property type="term" value="C:membrane"/>
    <property type="evidence" value="ECO:0007669"/>
    <property type="project" value="UniProtKB-SubCell"/>
</dbReference>
<evidence type="ECO:0000256" key="2">
    <source>
        <dbReference type="ARBA" id="ARBA00022692"/>
    </source>
</evidence>
<keyword evidence="4 7" id="KW-0472">Membrane</keyword>
<dbReference type="InterPro" id="IPR052337">
    <property type="entry name" value="SAT4-like"/>
</dbReference>
<sequence>MVDADVDIDPNRPRRVLAVAILFLCLTPIVIALRLYSKVFITRTVTSDDKLLCLLQAVFTVFLVTEILGVVHGTGRDATQITPEDRRKALQYFFAGELLYLLTTILLKVCVGILLLRIAIVPTHVWILRALLLSTLVFGFLYLFLVAFQCRPVHVFWDEGPRTPGHCFSKTVVLGTTFTAATLNCIADWAFGILPLFIVWSLDLRKKTKILVVLLLGFASMYVSHPDGLVAASIATIIRAVTVPSVLSEGNFLRETANFAIWSTVEPGIGITAACAPSLTPLVRQLCGRRQREEQGRGHWRTRSLPTIELTGVTSETTDTMSKNFFRGSLSRSEPSQSMEMPRLRFDDFTYESRISGPESRSCRPTPNRNRASWTFPLRSGSGSSSSSSSGSESCTATAGKSATASVGVLPEPPSSGIMKTMEIELSYEDRTWTKQGRMMPRDECMLRPHSLSGFRRLTSGEVSLLPDIDSNNLSPLSADFDLESGFGSTTFRHSSPPEASWQWSDSSGTRETSEHTLGLPSPTEQSRQDNGQLGDS</sequence>
<feature type="compositionally biased region" description="Polar residues" evidence="6">
    <location>
        <begin position="502"/>
        <end position="511"/>
    </location>
</feature>
<organism evidence="9 10">
    <name type="scientific">Colletotrichum chrysophilum</name>
    <dbReference type="NCBI Taxonomy" id="1836956"/>
    <lineage>
        <taxon>Eukaryota</taxon>
        <taxon>Fungi</taxon>
        <taxon>Dikarya</taxon>
        <taxon>Ascomycota</taxon>
        <taxon>Pezizomycotina</taxon>
        <taxon>Sordariomycetes</taxon>
        <taxon>Hypocreomycetidae</taxon>
        <taxon>Glomerellales</taxon>
        <taxon>Glomerellaceae</taxon>
        <taxon>Colletotrichum</taxon>
        <taxon>Colletotrichum gloeosporioides species complex</taxon>
    </lineage>
</organism>
<accession>A0AAD9EBZ9</accession>
<dbReference type="PANTHER" id="PTHR33048">
    <property type="entry name" value="PTH11-LIKE INTEGRAL MEMBRANE PROTEIN (AFU_ORTHOLOGUE AFUA_5G11245)"/>
    <property type="match status" value="1"/>
</dbReference>
<feature type="domain" description="Rhodopsin" evidence="8">
    <location>
        <begin position="33"/>
        <end position="284"/>
    </location>
</feature>
<evidence type="ECO:0000256" key="7">
    <source>
        <dbReference type="SAM" id="Phobius"/>
    </source>
</evidence>
<gene>
    <name evidence="9" type="ORF">CCHR01_14391</name>
</gene>
<feature type="transmembrane region" description="Helical" evidence="7">
    <location>
        <begin position="92"/>
        <end position="116"/>
    </location>
</feature>
<dbReference type="PANTHER" id="PTHR33048:SF96">
    <property type="entry name" value="INTEGRAL MEMBRANE PROTEIN"/>
    <property type="match status" value="1"/>
</dbReference>
<feature type="transmembrane region" description="Helical" evidence="7">
    <location>
        <begin position="51"/>
        <end position="72"/>
    </location>
</feature>
<dbReference type="InterPro" id="IPR049326">
    <property type="entry name" value="Rhodopsin_dom_fungi"/>
</dbReference>
<evidence type="ECO:0000313" key="9">
    <source>
        <dbReference type="EMBL" id="KAK1842985.1"/>
    </source>
</evidence>
<dbReference type="AlphaFoldDB" id="A0AAD9EBZ9"/>
<feature type="region of interest" description="Disordered" evidence="6">
    <location>
        <begin position="490"/>
        <end position="537"/>
    </location>
</feature>
<comment type="similarity">
    <text evidence="5">Belongs to the SAT4 family.</text>
</comment>
<feature type="region of interest" description="Disordered" evidence="6">
    <location>
        <begin position="355"/>
        <end position="418"/>
    </location>
</feature>
<reference evidence="9" key="1">
    <citation type="submission" date="2023-01" db="EMBL/GenBank/DDBJ databases">
        <title>Colletotrichum chrysophilum M932 genome sequence.</title>
        <authorList>
            <person name="Baroncelli R."/>
        </authorList>
    </citation>
    <scope>NUCLEOTIDE SEQUENCE</scope>
    <source>
        <strain evidence="9">M932</strain>
    </source>
</reference>
<keyword evidence="10" id="KW-1185">Reference proteome</keyword>
<comment type="subcellular location">
    <subcellularLocation>
        <location evidence="1">Membrane</location>
        <topology evidence="1">Multi-pass membrane protein</topology>
    </subcellularLocation>
</comment>
<dbReference type="Proteomes" id="UP001243330">
    <property type="component" value="Unassembled WGS sequence"/>
</dbReference>
<feature type="compositionally biased region" description="Polar residues" evidence="6">
    <location>
        <begin position="363"/>
        <end position="373"/>
    </location>
</feature>
<feature type="region of interest" description="Disordered" evidence="6">
    <location>
        <begin position="321"/>
        <end position="343"/>
    </location>
</feature>
<dbReference type="EMBL" id="JAQOWY010000383">
    <property type="protein sequence ID" value="KAK1842985.1"/>
    <property type="molecule type" value="Genomic_DNA"/>
</dbReference>
<feature type="transmembrane region" description="Helical" evidence="7">
    <location>
        <begin position="178"/>
        <end position="200"/>
    </location>
</feature>
<protein>
    <submittedName>
        <fullName evidence="9">Integral membrane protein</fullName>
    </submittedName>
</protein>
<feature type="transmembrane region" description="Helical" evidence="7">
    <location>
        <begin position="16"/>
        <end position="36"/>
    </location>
</feature>
<feature type="compositionally biased region" description="Polar residues" evidence="6">
    <location>
        <begin position="523"/>
        <end position="537"/>
    </location>
</feature>
<evidence type="ECO:0000256" key="1">
    <source>
        <dbReference type="ARBA" id="ARBA00004141"/>
    </source>
</evidence>
<evidence type="ECO:0000256" key="4">
    <source>
        <dbReference type="ARBA" id="ARBA00023136"/>
    </source>
</evidence>
<evidence type="ECO:0000256" key="6">
    <source>
        <dbReference type="SAM" id="MobiDB-lite"/>
    </source>
</evidence>
<evidence type="ECO:0000256" key="5">
    <source>
        <dbReference type="ARBA" id="ARBA00038359"/>
    </source>
</evidence>
<keyword evidence="3 7" id="KW-1133">Transmembrane helix</keyword>
<comment type="caution">
    <text evidence="9">The sequence shown here is derived from an EMBL/GenBank/DDBJ whole genome shotgun (WGS) entry which is preliminary data.</text>
</comment>
<name>A0AAD9EBZ9_9PEZI</name>
<evidence type="ECO:0000313" key="10">
    <source>
        <dbReference type="Proteomes" id="UP001243330"/>
    </source>
</evidence>
<feature type="transmembrane region" description="Helical" evidence="7">
    <location>
        <begin position="212"/>
        <end position="238"/>
    </location>
</feature>
<proteinExistence type="inferred from homology"/>
<feature type="compositionally biased region" description="Polar residues" evidence="6">
    <location>
        <begin position="330"/>
        <end position="339"/>
    </location>
</feature>